<dbReference type="Proteomes" id="UP001222325">
    <property type="component" value="Unassembled WGS sequence"/>
</dbReference>
<keyword evidence="2" id="KW-1185">Reference proteome</keyword>
<evidence type="ECO:0000313" key="1">
    <source>
        <dbReference type="EMBL" id="KAJ7078571.1"/>
    </source>
</evidence>
<dbReference type="EMBL" id="JARJCN010000065">
    <property type="protein sequence ID" value="KAJ7078571.1"/>
    <property type="molecule type" value="Genomic_DNA"/>
</dbReference>
<proteinExistence type="predicted"/>
<protein>
    <submittedName>
        <fullName evidence="1">Uncharacterized protein</fullName>
    </submittedName>
</protein>
<sequence length="140" mass="16389">MHWSHRTMRTRASRAITAPDFSFYFSPSREQAPGCRLTRLRAPDFLFHFWWPRERGYVCPIHSYQISPPRCVFDMLPDASAHLRIKCRPDFLFDFRWSREQGYAYPLSGIPPDVSACLRIDQSSPPTVYLIFGSPASERM</sequence>
<comment type="caution">
    <text evidence="1">The sequence shown here is derived from an EMBL/GenBank/DDBJ whole genome shotgun (WGS) entry which is preliminary data.</text>
</comment>
<name>A0AAD6XL11_9AGAR</name>
<accession>A0AAD6XL11</accession>
<dbReference type="AlphaFoldDB" id="A0AAD6XL11"/>
<reference evidence="1" key="1">
    <citation type="submission" date="2023-03" db="EMBL/GenBank/DDBJ databases">
        <title>Massive genome expansion in bonnet fungi (Mycena s.s.) driven by repeated elements and novel gene families across ecological guilds.</title>
        <authorList>
            <consortium name="Lawrence Berkeley National Laboratory"/>
            <person name="Harder C.B."/>
            <person name="Miyauchi S."/>
            <person name="Viragh M."/>
            <person name="Kuo A."/>
            <person name="Thoen E."/>
            <person name="Andreopoulos B."/>
            <person name="Lu D."/>
            <person name="Skrede I."/>
            <person name="Drula E."/>
            <person name="Henrissat B."/>
            <person name="Morin E."/>
            <person name="Kohler A."/>
            <person name="Barry K."/>
            <person name="LaButti K."/>
            <person name="Morin E."/>
            <person name="Salamov A."/>
            <person name="Lipzen A."/>
            <person name="Mereny Z."/>
            <person name="Hegedus B."/>
            <person name="Baldrian P."/>
            <person name="Stursova M."/>
            <person name="Weitz H."/>
            <person name="Taylor A."/>
            <person name="Grigoriev I.V."/>
            <person name="Nagy L.G."/>
            <person name="Martin F."/>
            <person name="Kauserud H."/>
        </authorList>
    </citation>
    <scope>NUCLEOTIDE SEQUENCE</scope>
    <source>
        <strain evidence="1">CBHHK173m</strain>
    </source>
</reference>
<gene>
    <name evidence="1" type="ORF">B0H15DRAFT_954469</name>
</gene>
<organism evidence="1 2">
    <name type="scientific">Mycena belliarum</name>
    <dbReference type="NCBI Taxonomy" id="1033014"/>
    <lineage>
        <taxon>Eukaryota</taxon>
        <taxon>Fungi</taxon>
        <taxon>Dikarya</taxon>
        <taxon>Basidiomycota</taxon>
        <taxon>Agaricomycotina</taxon>
        <taxon>Agaricomycetes</taxon>
        <taxon>Agaricomycetidae</taxon>
        <taxon>Agaricales</taxon>
        <taxon>Marasmiineae</taxon>
        <taxon>Mycenaceae</taxon>
        <taxon>Mycena</taxon>
    </lineage>
</organism>
<evidence type="ECO:0000313" key="2">
    <source>
        <dbReference type="Proteomes" id="UP001222325"/>
    </source>
</evidence>